<dbReference type="PANTHER" id="PTHR23053">
    <property type="entry name" value="DLEC1 DELETED IN LUNG AND ESOPHAGEAL CANCER 1"/>
    <property type="match status" value="1"/>
</dbReference>
<feature type="non-terminal residue" evidence="1">
    <location>
        <position position="1"/>
    </location>
</feature>
<feature type="non-terminal residue" evidence="1">
    <location>
        <position position="113"/>
    </location>
</feature>
<accession>A0A8S3Z0Q9</accession>
<proteinExistence type="predicted"/>
<protein>
    <submittedName>
        <fullName evidence="1">Uncharacterized protein</fullName>
    </submittedName>
</protein>
<comment type="caution">
    <text evidence="1">The sequence shown here is derived from an EMBL/GenBank/DDBJ whole genome shotgun (WGS) entry which is preliminary data.</text>
</comment>
<keyword evidence="2" id="KW-1185">Reference proteome</keyword>
<dbReference type="EMBL" id="CAJHNH020001204">
    <property type="protein sequence ID" value="CAG5121988.1"/>
    <property type="molecule type" value="Genomic_DNA"/>
</dbReference>
<dbReference type="GO" id="GO:0005930">
    <property type="term" value="C:axoneme"/>
    <property type="evidence" value="ECO:0007669"/>
    <property type="project" value="TreeGrafter"/>
</dbReference>
<dbReference type="OrthoDB" id="442692at2759"/>
<reference evidence="1" key="1">
    <citation type="submission" date="2021-04" db="EMBL/GenBank/DDBJ databases">
        <authorList>
            <consortium name="Molecular Ecology Group"/>
        </authorList>
    </citation>
    <scope>NUCLEOTIDE SEQUENCE</scope>
</reference>
<gene>
    <name evidence="1" type="ORF">CUNI_LOCUS7546</name>
</gene>
<dbReference type="PANTHER" id="PTHR23053:SF0">
    <property type="entry name" value="HYDROCEPHALUS-INDUCING PROTEIN HOMOLOG"/>
    <property type="match status" value="1"/>
</dbReference>
<evidence type="ECO:0000313" key="2">
    <source>
        <dbReference type="Proteomes" id="UP000678393"/>
    </source>
</evidence>
<dbReference type="InterPro" id="IPR033305">
    <property type="entry name" value="Hydin-like"/>
</dbReference>
<dbReference type="GO" id="GO:1904158">
    <property type="term" value="P:axonemal central apparatus assembly"/>
    <property type="evidence" value="ECO:0007669"/>
    <property type="project" value="TreeGrafter"/>
</dbReference>
<dbReference type="Gene3D" id="2.60.40.10">
    <property type="entry name" value="Immunoglobulins"/>
    <property type="match status" value="1"/>
</dbReference>
<dbReference type="Proteomes" id="UP000678393">
    <property type="component" value="Unassembled WGS sequence"/>
</dbReference>
<dbReference type="GO" id="GO:0003341">
    <property type="term" value="P:cilium movement"/>
    <property type="evidence" value="ECO:0007669"/>
    <property type="project" value="TreeGrafter"/>
</dbReference>
<evidence type="ECO:0000313" key="1">
    <source>
        <dbReference type="EMBL" id="CAG5121988.1"/>
    </source>
</evidence>
<sequence>CLSEVEESMPAKKLTVFRWTVPAHGTVTLRLRFTSNDIGQFDQTMNFEIMGTRRRYQIFCRGICAFPTISKDPKVVFASRKKNRGMCEIVHKKYILANDTFEFGPLLVGKSRE</sequence>
<name>A0A8S3Z0Q9_9EUPU</name>
<dbReference type="AlphaFoldDB" id="A0A8S3Z0Q9"/>
<organism evidence="1 2">
    <name type="scientific">Candidula unifasciata</name>
    <dbReference type="NCBI Taxonomy" id="100452"/>
    <lineage>
        <taxon>Eukaryota</taxon>
        <taxon>Metazoa</taxon>
        <taxon>Spiralia</taxon>
        <taxon>Lophotrochozoa</taxon>
        <taxon>Mollusca</taxon>
        <taxon>Gastropoda</taxon>
        <taxon>Heterobranchia</taxon>
        <taxon>Euthyneura</taxon>
        <taxon>Panpulmonata</taxon>
        <taxon>Eupulmonata</taxon>
        <taxon>Stylommatophora</taxon>
        <taxon>Helicina</taxon>
        <taxon>Helicoidea</taxon>
        <taxon>Geomitridae</taxon>
        <taxon>Candidula</taxon>
    </lineage>
</organism>
<dbReference type="InterPro" id="IPR013783">
    <property type="entry name" value="Ig-like_fold"/>
</dbReference>